<keyword evidence="1" id="KW-0812">Transmembrane</keyword>
<dbReference type="AlphaFoldDB" id="A0A545TIC7"/>
<comment type="caution">
    <text evidence="3">The sequence shown here is derived from an EMBL/GenBank/DDBJ whole genome shotgun (WGS) entry which is preliminary data.</text>
</comment>
<feature type="transmembrane region" description="Helical" evidence="1">
    <location>
        <begin position="172"/>
        <end position="190"/>
    </location>
</feature>
<dbReference type="InterPro" id="IPR021878">
    <property type="entry name" value="TgpA_N"/>
</dbReference>
<keyword evidence="1" id="KW-1133">Transmembrane helix</keyword>
<name>A0A545TIC7_9GAMM</name>
<dbReference type="Pfam" id="PF11992">
    <property type="entry name" value="TgpA_N"/>
    <property type="match status" value="1"/>
</dbReference>
<gene>
    <name evidence="3" type="ORF">FLL45_03205</name>
</gene>
<protein>
    <submittedName>
        <fullName evidence="3">DUF3488 domain-containing protein</fullName>
    </submittedName>
</protein>
<feature type="transmembrane region" description="Helical" evidence="1">
    <location>
        <begin position="134"/>
        <end position="152"/>
    </location>
</feature>
<dbReference type="OrthoDB" id="9804872at2"/>
<dbReference type="InterPro" id="IPR038765">
    <property type="entry name" value="Papain-like_cys_pep_sf"/>
</dbReference>
<evidence type="ECO:0000259" key="2">
    <source>
        <dbReference type="SMART" id="SM00460"/>
    </source>
</evidence>
<feature type="transmembrane region" description="Helical" evidence="1">
    <location>
        <begin position="21"/>
        <end position="52"/>
    </location>
</feature>
<keyword evidence="1" id="KW-0472">Membrane</keyword>
<reference evidence="3 4" key="1">
    <citation type="submission" date="2019-06" db="EMBL/GenBank/DDBJ databases">
        <title>Draft genome of Aliikangiella marina GYP-15.</title>
        <authorList>
            <person name="Wang G."/>
        </authorList>
    </citation>
    <scope>NUCLEOTIDE SEQUENCE [LARGE SCALE GENOMIC DNA]</scope>
    <source>
        <strain evidence="3 4">GYP-15</strain>
    </source>
</reference>
<dbReference type="Proteomes" id="UP000317839">
    <property type="component" value="Unassembled WGS sequence"/>
</dbReference>
<evidence type="ECO:0000313" key="4">
    <source>
        <dbReference type="Proteomes" id="UP000317839"/>
    </source>
</evidence>
<dbReference type="RefSeq" id="WP_142888334.1">
    <property type="nucleotide sequence ID" value="NZ_VIKR01000001.1"/>
</dbReference>
<dbReference type="PANTHER" id="PTHR42736:SF1">
    <property type="entry name" value="PROTEIN-GLUTAMINE GAMMA-GLUTAMYLTRANSFERASE"/>
    <property type="match status" value="1"/>
</dbReference>
<evidence type="ECO:0000256" key="1">
    <source>
        <dbReference type="SAM" id="Phobius"/>
    </source>
</evidence>
<dbReference type="SMART" id="SM00460">
    <property type="entry name" value="TGc"/>
    <property type="match status" value="1"/>
</dbReference>
<proteinExistence type="predicted"/>
<keyword evidence="4" id="KW-1185">Reference proteome</keyword>
<feature type="transmembrane region" description="Helical" evidence="1">
    <location>
        <begin position="556"/>
        <end position="577"/>
    </location>
</feature>
<dbReference type="PANTHER" id="PTHR42736">
    <property type="entry name" value="PROTEIN-GLUTAMINE GAMMA-GLUTAMYLTRANSFERASE"/>
    <property type="match status" value="1"/>
</dbReference>
<feature type="transmembrane region" description="Helical" evidence="1">
    <location>
        <begin position="64"/>
        <end position="81"/>
    </location>
</feature>
<evidence type="ECO:0000313" key="3">
    <source>
        <dbReference type="EMBL" id="TQV76974.1"/>
    </source>
</evidence>
<dbReference type="InterPro" id="IPR052901">
    <property type="entry name" value="Bact_TGase-like"/>
</dbReference>
<dbReference type="EMBL" id="VIKR01000001">
    <property type="protein sequence ID" value="TQV76974.1"/>
    <property type="molecule type" value="Genomic_DNA"/>
</dbReference>
<accession>A0A545TIC7</accession>
<dbReference type="Pfam" id="PF01841">
    <property type="entry name" value="Transglut_core"/>
    <property type="match status" value="1"/>
</dbReference>
<organism evidence="3 4">
    <name type="scientific">Aliikangiella marina</name>
    <dbReference type="NCBI Taxonomy" id="1712262"/>
    <lineage>
        <taxon>Bacteria</taxon>
        <taxon>Pseudomonadati</taxon>
        <taxon>Pseudomonadota</taxon>
        <taxon>Gammaproteobacteria</taxon>
        <taxon>Oceanospirillales</taxon>
        <taxon>Pleioneaceae</taxon>
        <taxon>Aliikangiella</taxon>
    </lineage>
</organism>
<feature type="transmembrane region" description="Helical" evidence="1">
    <location>
        <begin position="111"/>
        <end position="128"/>
    </location>
</feature>
<sequence length="665" mass="76592">MHSSISQIEFEKRAMPIVAILLAHQLVLIPLYFFIPLWIAVLNTLVAATVFYCARNPHVVINRWIKVGVTIVAIAGVYMAFRKFSGRDAGVSLIAVMYGLKILEIQTKRDANLVLSLSFFLLVAGFFFTQEPLIAFYQFIPVIAILNAFVAMQSLEKFELAAGNLKGVLKDLSRYLVIAIPIMIVLFVFFPRLSGPLWRMPGASVATTGVSDLMSLSEITELQTSENIAFRVTFNGDVPNETDMYWRVVVLDEFDGLSWRRTNRNLLPDMDETVFEGSFDYSITLEPTKTNYLVALDKPISSPQNASLVDDQTVRSRFRLLDRTRYQLSSKPSLIIDSSLSQVQRSKNVRIPSSGNADSVDWARDLRARVNSDEEFVNEVLRIINREEYYYTLTPGEMDEQIIDSFWLDKRRGFCEHYASSLVFLARAANIPARIVIGYQGAEKNPRTDYWIVRDANAHAWTEIWFEGRGWVRVDPTAAIASQRIEESLLQEYGQRLGLFDDFEIVELDQVGLLKELQYWMDEINSGWNDWILDYNQSRQRQFFQNWGISGLSDHMLIIIMLSIVSGLVFISGLKWFHGRTERDPLAQRFENLIQRFEQQGILKVEPHFGPKAIIDKLNKIDETRFREHTQVLNRYITLRYAERTPRQEQINELEKALTKLKVRS</sequence>
<dbReference type="SUPFAM" id="SSF54001">
    <property type="entry name" value="Cysteine proteinases"/>
    <property type="match status" value="1"/>
</dbReference>
<dbReference type="Gene3D" id="3.10.620.30">
    <property type="match status" value="1"/>
</dbReference>
<dbReference type="InterPro" id="IPR002931">
    <property type="entry name" value="Transglutaminase-like"/>
</dbReference>
<feature type="domain" description="Transglutaminase-like" evidence="2">
    <location>
        <begin position="407"/>
        <end position="478"/>
    </location>
</feature>